<evidence type="ECO:0000313" key="2">
    <source>
        <dbReference type="Proteomes" id="UP001156664"/>
    </source>
</evidence>
<accession>A0ABQ5YML6</accession>
<protein>
    <submittedName>
        <fullName evidence="1">Uncharacterized protein</fullName>
    </submittedName>
</protein>
<sequence length="58" mass="6493">MTVGLKNGHASGAGARLFEPLKGELRDRFLRATGNLYHRVPFAVRRWALNVMKAADRV</sequence>
<dbReference type="Proteomes" id="UP001156664">
    <property type="component" value="Unassembled WGS sequence"/>
</dbReference>
<evidence type="ECO:0000313" key="1">
    <source>
        <dbReference type="EMBL" id="GLR25045.1"/>
    </source>
</evidence>
<name>A0ABQ5YML6_9BURK</name>
<proteinExistence type="predicted"/>
<comment type="caution">
    <text evidence="1">The sequence shown here is derived from an EMBL/GenBank/DDBJ whole genome shotgun (WGS) entry which is preliminary data.</text>
</comment>
<keyword evidence="2" id="KW-1185">Reference proteome</keyword>
<organism evidence="1 2">
    <name type="scientific">Limnobacter litoralis</name>
    <dbReference type="NCBI Taxonomy" id="481366"/>
    <lineage>
        <taxon>Bacteria</taxon>
        <taxon>Pseudomonadati</taxon>
        <taxon>Pseudomonadota</taxon>
        <taxon>Betaproteobacteria</taxon>
        <taxon>Burkholderiales</taxon>
        <taxon>Burkholderiaceae</taxon>
        <taxon>Limnobacter</taxon>
    </lineage>
</organism>
<reference evidence="2" key="1">
    <citation type="journal article" date="2019" name="Int. J. Syst. Evol. Microbiol.">
        <title>The Global Catalogue of Microorganisms (GCM) 10K type strain sequencing project: providing services to taxonomists for standard genome sequencing and annotation.</title>
        <authorList>
            <consortium name="The Broad Institute Genomics Platform"/>
            <consortium name="The Broad Institute Genome Sequencing Center for Infectious Disease"/>
            <person name="Wu L."/>
            <person name="Ma J."/>
        </authorList>
    </citation>
    <scope>NUCLEOTIDE SEQUENCE [LARGE SCALE GENOMIC DNA]</scope>
    <source>
        <strain evidence="2">NBRC 105857</strain>
    </source>
</reference>
<gene>
    <name evidence="1" type="ORF">GCM10007875_01320</name>
</gene>
<dbReference type="EMBL" id="BSOJ01000002">
    <property type="protein sequence ID" value="GLR25045.1"/>
    <property type="molecule type" value="Genomic_DNA"/>
</dbReference>